<sequence length="132" mass="14693">MCLRDSKASSSVKRYGAPSPRHVASPPTMTRPIGMALFGMVWLLRVRSEMKRCAKCRRECDKDGRRRLQRTPASCSTFFTIDVSNDGDGDAATTIDRSIGPGTYCEVHGFNPPKDGKWCAIWLVVFFFSPNG</sequence>
<organism evidence="2 3">
    <name type="scientific">Phyllotreta striolata</name>
    <name type="common">Striped flea beetle</name>
    <name type="synonym">Crioceris striolata</name>
    <dbReference type="NCBI Taxonomy" id="444603"/>
    <lineage>
        <taxon>Eukaryota</taxon>
        <taxon>Metazoa</taxon>
        <taxon>Ecdysozoa</taxon>
        <taxon>Arthropoda</taxon>
        <taxon>Hexapoda</taxon>
        <taxon>Insecta</taxon>
        <taxon>Pterygota</taxon>
        <taxon>Neoptera</taxon>
        <taxon>Endopterygota</taxon>
        <taxon>Coleoptera</taxon>
        <taxon>Polyphaga</taxon>
        <taxon>Cucujiformia</taxon>
        <taxon>Chrysomeloidea</taxon>
        <taxon>Chrysomelidae</taxon>
        <taxon>Galerucinae</taxon>
        <taxon>Alticini</taxon>
        <taxon>Phyllotreta</taxon>
    </lineage>
</organism>
<feature type="region of interest" description="Disordered" evidence="1">
    <location>
        <begin position="1"/>
        <end position="28"/>
    </location>
</feature>
<evidence type="ECO:0000313" key="3">
    <source>
        <dbReference type="Proteomes" id="UP001153712"/>
    </source>
</evidence>
<gene>
    <name evidence="2" type="ORF">PHYEVI_LOCUS3561</name>
</gene>
<dbReference type="AlphaFoldDB" id="A0A9N9XLG8"/>
<reference evidence="2" key="1">
    <citation type="submission" date="2022-01" db="EMBL/GenBank/DDBJ databases">
        <authorList>
            <person name="King R."/>
        </authorList>
    </citation>
    <scope>NUCLEOTIDE SEQUENCE</scope>
</reference>
<dbReference type="Proteomes" id="UP001153712">
    <property type="component" value="Chromosome 13"/>
</dbReference>
<keyword evidence="3" id="KW-1185">Reference proteome</keyword>
<protein>
    <submittedName>
        <fullName evidence="2">Uncharacterized protein</fullName>
    </submittedName>
</protein>
<dbReference type="OrthoDB" id="78824at2759"/>
<evidence type="ECO:0000313" key="2">
    <source>
        <dbReference type="EMBL" id="CAG9857150.1"/>
    </source>
</evidence>
<dbReference type="EMBL" id="OU900106">
    <property type="protein sequence ID" value="CAG9857150.1"/>
    <property type="molecule type" value="Genomic_DNA"/>
</dbReference>
<proteinExistence type="predicted"/>
<evidence type="ECO:0000256" key="1">
    <source>
        <dbReference type="SAM" id="MobiDB-lite"/>
    </source>
</evidence>
<name>A0A9N9XLG8_PHYSR</name>
<accession>A0A9N9XLG8</accession>